<dbReference type="PROSITE" id="PS51257">
    <property type="entry name" value="PROKAR_LIPOPROTEIN"/>
    <property type="match status" value="1"/>
</dbReference>
<sequence length="169" mass="19222">MKNWIYILGFALLVTGCHKRERALVKRSLLNAHGKIVYTVFANRADKTMSIVYIDKMHPLRGAEAEPKFVSGAVLEVVTYAQNDNKYWYGSYLNGPLRSVEQLTLKKLDSFPRIGVTAKKARDPSLDPDNWQYSLIEGNSPATGHPHPGRRQIYERTRQIISKSAVFFP</sequence>
<protein>
    <submittedName>
        <fullName evidence="1">Uncharacterized protein</fullName>
    </submittedName>
</protein>
<reference evidence="1 2" key="1">
    <citation type="submission" date="2016-10" db="EMBL/GenBank/DDBJ databases">
        <authorList>
            <person name="de Groot N.N."/>
        </authorList>
    </citation>
    <scope>NUCLEOTIDE SEQUENCE [LARGE SCALE GENOMIC DNA]</scope>
    <source>
        <strain evidence="1 2">Vu-144</strain>
    </source>
</reference>
<dbReference type="RefSeq" id="WP_091399752.1">
    <property type="nucleotide sequence ID" value="NZ_FNQY01000018.1"/>
</dbReference>
<evidence type="ECO:0000313" key="1">
    <source>
        <dbReference type="EMBL" id="SEA42867.1"/>
    </source>
</evidence>
<gene>
    <name evidence="1" type="ORF">SAMN05192529_11833</name>
</gene>
<proteinExistence type="predicted"/>
<name>A0A1H4B436_9BACT</name>
<dbReference type="OrthoDB" id="674757at2"/>
<evidence type="ECO:0000313" key="2">
    <source>
        <dbReference type="Proteomes" id="UP000199041"/>
    </source>
</evidence>
<keyword evidence="2" id="KW-1185">Reference proteome</keyword>
<dbReference type="AlphaFoldDB" id="A0A1H4B436"/>
<dbReference type="STRING" id="551991.SAMN05192529_11833"/>
<organism evidence="1 2">
    <name type="scientific">Arachidicoccus rhizosphaerae</name>
    <dbReference type="NCBI Taxonomy" id="551991"/>
    <lineage>
        <taxon>Bacteria</taxon>
        <taxon>Pseudomonadati</taxon>
        <taxon>Bacteroidota</taxon>
        <taxon>Chitinophagia</taxon>
        <taxon>Chitinophagales</taxon>
        <taxon>Chitinophagaceae</taxon>
        <taxon>Arachidicoccus</taxon>
    </lineage>
</organism>
<dbReference type="Proteomes" id="UP000199041">
    <property type="component" value="Unassembled WGS sequence"/>
</dbReference>
<dbReference type="EMBL" id="FNQY01000018">
    <property type="protein sequence ID" value="SEA42867.1"/>
    <property type="molecule type" value="Genomic_DNA"/>
</dbReference>
<accession>A0A1H4B436</accession>